<evidence type="ECO:0008006" key="4">
    <source>
        <dbReference type="Google" id="ProtNLM"/>
    </source>
</evidence>
<reference evidence="2 3" key="1">
    <citation type="submission" date="2018-08" db="EMBL/GenBank/DDBJ databases">
        <title>Microbacterium lemovicicum sp. nov., a bacterium isolated from a natural uranium-rich soil.</title>
        <authorList>
            <person name="ORTET P."/>
        </authorList>
    </citation>
    <scope>NUCLEOTIDE SEQUENCE [LARGE SCALE GENOMIC DNA]</scope>
    <source>
        <strain evidence="2 3">Viu22</strain>
    </source>
</reference>
<evidence type="ECO:0000256" key="1">
    <source>
        <dbReference type="SAM" id="MobiDB-lite"/>
    </source>
</evidence>
<sequence length="461" mass="47149">MGDGDLDIRGGGAVSVDSETLRVAADGFGVLGRELDDIAAVAGSAGALVGRLPREEWHLSARIADLVVRIHAERTRAEGFDAELRHAAAVYDLVELQAQRALAAAGGDEVAAARWDAAIAALERRHPGALLSARAAVMAAEAGWPLDLAKQSATGTWWLPFGGALLSGAGAYSAWQTVRRIGGGTIPSGERLTAMPAAVQVRPLAPTRRTSAPATLAQAAERIPGGGESRIRVEKYTMPDGSRQFALYVAGTQAPAGFGGDDPFDELSNVQLYAGVSSASYQATLEALRQAGAQPGDVLHDFGHSQGAMITAHVALEAGYDARTHVTFGSPVEADVGGGTLSVAVAHTDDPVAALQGGGHREAVGAPGSFVARREADPAGGVRDLGLPAHGMDGYVQTAGMLDRSGDPRMDGVRAVFDELGTATSVQVTEYSAARVLPVPAAPHPQPGPAPLSPASSPGAG</sequence>
<feature type="region of interest" description="Disordered" evidence="1">
    <location>
        <begin position="439"/>
        <end position="461"/>
    </location>
</feature>
<gene>
    <name evidence="2" type="ORF">CVS47_03254</name>
</gene>
<dbReference type="EMBL" id="CP031423">
    <property type="protein sequence ID" value="AZS38595.1"/>
    <property type="molecule type" value="Genomic_DNA"/>
</dbReference>
<dbReference type="AlphaFoldDB" id="A0A3S9WEW1"/>
<dbReference type="KEGG" id="mlv:CVS47_03254"/>
<dbReference type="Proteomes" id="UP000276888">
    <property type="component" value="Chromosome"/>
</dbReference>
<name>A0A3S9WEW1_9MICO</name>
<evidence type="ECO:0000313" key="2">
    <source>
        <dbReference type="EMBL" id="AZS38595.1"/>
    </source>
</evidence>
<dbReference type="SUPFAM" id="SSF53474">
    <property type="entry name" value="alpha/beta-Hydrolases"/>
    <property type="match status" value="1"/>
</dbReference>
<protein>
    <recommendedName>
        <fullName evidence="4">Alpha/beta hydrolase</fullName>
    </recommendedName>
</protein>
<accession>A0A3S9WEW1</accession>
<keyword evidence="3" id="KW-1185">Reference proteome</keyword>
<dbReference type="RefSeq" id="WP_241240203.1">
    <property type="nucleotide sequence ID" value="NZ_CP031423.1"/>
</dbReference>
<organism evidence="2 3">
    <name type="scientific">Microbacterium lemovicicum</name>
    <dbReference type="NCBI Taxonomy" id="1072463"/>
    <lineage>
        <taxon>Bacteria</taxon>
        <taxon>Bacillati</taxon>
        <taxon>Actinomycetota</taxon>
        <taxon>Actinomycetes</taxon>
        <taxon>Micrococcales</taxon>
        <taxon>Microbacteriaceae</taxon>
        <taxon>Microbacterium</taxon>
    </lineage>
</organism>
<feature type="compositionally biased region" description="Pro residues" evidence="1">
    <location>
        <begin position="440"/>
        <end position="452"/>
    </location>
</feature>
<evidence type="ECO:0000313" key="3">
    <source>
        <dbReference type="Proteomes" id="UP000276888"/>
    </source>
</evidence>
<proteinExistence type="predicted"/>
<dbReference type="InterPro" id="IPR029058">
    <property type="entry name" value="AB_hydrolase_fold"/>
</dbReference>